<gene>
    <name evidence="14" type="primary">ispDF</name>
    <name evidence="16" type="ORF">ATJ78_1724</name>
</gene>
<feature type="domain" description="2-C-methyl-D-erythritol 2,4-cyclodiphosphate synthase" evidence="15">
    <location>
        <begin position="235"/>
        <end position="384"/>
    </location>
</feature>
<comment type="similarity">
    <text evidence="14">In the C-terminal section; belongs to the IspF family.</text>
</comment>
<dbReference type="InterPro" id="IPR029044">
    <property type="entry name" value="Nucleotide-diphossugar_trans"/>
</dbReference>
<evidence type="ECO:0000256" key="10">
    <source>
        <dbReference type="ARBA" id="ARBA00022723"/>
    </source>
</evidence>
<dbReference type="Gene3D" id="3.30.1330.50">
    <property type="entry name" value="2-C-methyl-D-erythritol 2,4-cyclodiphosphate synthase"/>
    <property type="match status" value="1"/>
</dbReference>
<evidence type="ECO:0000313" key="17">
    <source>
        <dbReference type="Proteomes" id="UP000221369"/>
    </source>
</evidence>
<feature type="site" description="Positions MEP for the nucleophilic attack" evidence="14">
    <location>
        <position position="214"/>
    </location>
</feature>
<dbReference type="SUPFAM" id="SSF53448">
    <property type="entry name" value="Nucleotide-diphospho-sugar transferases"/>
    <property type="match status" value="1"/>
</dbReference>
<feature type="site" description="Transition state stabilizer" evidence="14">
    <location>
        <position position="267"/>
    </location>
</feature>
<dbReference type="GO" id="GO:0016114">
    <property type="term" value="P:terpenoid biosynthetic process"/>
    <property type="evidence" value="ECO:0007669"/>
    <property type="project" value="InterPro"/>
</dbReference>
<comment type="catalytic activity">
    <reaction evidence="2 14">
        <text>2-C-methyl-D-erythritol 4-phosphate + CTP + H(+) = 4-CDP-2-C-methyl-D-erythritol + diphosphate</text>
        <dbReference type="Rhea" id="RHEA:13429"/>
        <dbReference type="ChEBI" id="CHEBI:15378"/>
        <dbReference type="ChEBI" id="CHEBI:33019"/>
        <dbReference type="ChEBI" id="CHEBI:37563"/>
        <dbReference type="ChEBI" id="CHEBI:57823"/>
        <dbReference type="ChEBI" id="CHEBI:58262"/>
        <dbReference type="EC" id="2.7.7.60"/>
    </reaction>
</comment>
<dbReference type="InterPro" id="IPR018294">
    <property type="entry name" value="ISPD_synthase_CS"/>
</dbReference>
<dbReference type="InterPro" id="IPR050088">
    <property type="entry name" value="IspD/TarI_cytidylyltransf_bact"/>
</dbReference>
<protein>
    <recommendedName>
        <fullName evidence="14">Bifunctional enzyme IspD/IspF</fullName>
    </recommendedName>
    <domain>
        <recommendedName>
            <fullName evidence="14">2-C-methyl-D-erythritol 4-phosphate cytidylyltransferase</fullName>
            <ecNumber evidence="14">2.7.7.60</ecNumber>
        </recommendedName>
        <alternativeName>
            <fullName evidence="14">4-diphosphocytidyl-2C-methyl-D-erythritol synthase</fullName>
        </alternativeName>
        <alternativeName>
            <fullName evidence="14">MEP cytidylyltransferase</fullName>
            <shortName evidence="14">MCT</shortName>
        </alternativeName>
    </domain>
    <domain>
        <recommendedName>
            <fullName evidence="14">2-C-methyl-D-erythritol 2,4-cyclodiphosphate synthase</fullName>
            <shortName evidence="14">MECDP-synthase</shortName>
            <shortName evidence="14">MECPP-synthase</shortName>
            <shortName evidence="14">MECPS</shortName>
            <ecNumber evidence="14">4.6.1.12</ecNumber>
        </recommendedName>
    </domain>
</protein>
<dbReference type="HAMAP" id="MF_00107">
    <property type="entry name" value="IspF"/>
    <property type="match status" value="1"/>
</dbReference>
<dbReference type="InterPro" id="IPR020555">
    <property type="entry name" value="MECDP_synthase_CS"/>
</dbReference>
<dbReference type="Proteomes" id="UP000221369">
    <property type="component" value="Unassembled WGS sequence"/>
</dbReference>
<keyword evidence="11 14" id="KW-0414">Isoprene biosynthesis</keyword>
<dbReference type="EC" id="4.6.1.12" evidence="14"/>
<dbReference type="PROSITE" id="PS01295">
    <property type="entry name" value="ISPD"/>
    <property type="match status" value="1"/>
</dbReference>
<dbReference type="SUPFAM" id="SSF69765">
    <property type="entry name" value="IpsF-like"/>
    <property type="match status" value="1"/>
</dbReference>
<dbReference type="NCBIfam" id="TIGR00151">
    <property type="entry name" value="ispF"/>
    <property type="match status" value="1"/>
</dbReference>
<comment type="function">
    <text evidence="14">Bifunctional enzyme that catalyzes the formation of 4-diphosphocytidyl-2-C-methyl-D-erythritol from CTP and 2-C-methyl-D-erythritol 4-phosphate (MEP) (IspD), and catalyzes the conversion of 4-diphosphocytidyl-2-C-methyl-D-erythritol 2-phosphate (CDP-ME2P) to 2-C-methyl-D-erythritol 2,4-cyclodiphosphate (ME-CPP) with a corresponding release of cytidine 5-monophosphate (CMP) (IspF).</text>
</comment>
<evidence type="ECO:0000256" key="3">
    <source>
        <dbReference type="ARBA" id="ARBA00001968"/>
    </source>
</evidence>
<evidence type="ECO:0000256" key="14">
    <source>
        <dbReference type="HAMAP-Rule" id="MF_01520"/>
    </source>
</evidence>
<sequence>MSDCPRTAVIVVAAGRGTRLRAAGPKALVDVAGRPILQHALDGVFRMREPAQVIVVAPPGRRDDAERIARACAGAASDYVSVVEGADTRQGSVAAGLARVEDGVDVVLVHDAARALTPTEQLDAVADAVRERGTGIVPALPVADTIKRITGSAVIESTIDRDPLRAVQTPQGFPRALLDAAYAAATEPLTDDAALVTAIGGEVATIAGHESAFKITTPWDLRRAELLVDAAPALRTGLGVDVHAFDEDRELWLAGLHWPGEPGLAGHSDGDAVSHAVTDAVLSAAGLGDIGGLFGTDDPQYENARGDVFVAAAVQRATASGFRIVSVTAQIIGTRPRFAGRRDEAESEMRRMLGAPVSLTATTTDGLGFTGRGEGICVIATALLTAQSPLRHH</sequence>
<feature type="region of interest" description="2-C-methyl-D-erythritol 2,4-cyclodiphosphate synthase" evidence="14">
    <location>
        <begin position="235"/>
        <end position="393"/>
    </location>
</feature>
<evidence type="ECO:0000256" key="7">
    <source>
        <dbReference type="ARBA" id="ARBA00009789"/>
    </source>
</evidence>
<accession>A0A2A9DWN8</accession>
<feature type="binding site" evidence="14">
    <location>
        <position position="372"/>
    </location>
    <ligand>
        <name>4-CDP-2-C-methyl-D-erythritol 2-phosphate</name>
        <dbReference type="ChEBI" id="CHEBI:57919"/>
    </ligand>
</feature>
<dbReference type="InterPro" id="IPR026596">
    <property type="entry name" value="IspD/F"/>
</dbReference>
<feature type="binding site" evidence="14">
    <location>
        <begin position="241"/>
        <end position="243"/>
    </location>
    <ligand>
        <name>4-CDP-2-C-methyl-D-erythritol 2-phosphate</name>
        <dbReference type="ChEBI" id="CHEBI:57919"/>
    </ligand>
</feature>
<evidence type="ECO:0000256" key="4">
    <source>
        <dbReference type="ARBA" id="ARBA00004709"/>
    </source>
</evidence>
<dbReference type="InterPro" id="IPR001228">
    <property type="entry name" value="IspD"/>
</dbReference>
<proteinExistence type="inferred from homology"/>
<dbReference type="InterPro" id="IPR003526">
    <property type="entry name" value="MECDP_synthase"/>
</dbReference>
<feature type="binding site" evidence="14">
    <location>
        <begin position="362"/>
        <end position="365"/>
    </location>
    <ligand>
        <name>4-CDP-2-C-methyl-D-erythritol 2-phosphate</name>
        <dbReference type="ChEBI" id="CHEBI:57919"/>
    </ligand>
</feature>
<comment type="pathway">
    <text evidence="5 14">Isoprenoid biosynthesis; isopentenyl diphosphate biosynthesis via DXP pathway; isopentenyl diphosphate from 1-deoxy-D-xylulose 5-phosphate: step 2/6.</text>
</comment>
<dbReference type="RefSeq" id="WP_098407204.1">
    <property type="nucleotide sequence ID" value="NZ_PDJE01000001.1"/>
</dbReference>
<dbReference type="GO" id="GO:0050518">
    <property type="term" value="F:2-C-methyl-D-erythritol 4-phosphate cytidylyltransferase activity"/>
    <property type="evidence" value="ECO:0007669"/>
    <property type="project" value="UniProtKB-UniRule"/>
</dbReference>
<evidence type="ECO:0000256" key="12">
    <source>
        <dbReference type="ARBA" id="ARBA00023239"/>
    </source>
</evidence>
<dbReference type="InterPro" id="IPR036571">
    <property type="entry name" value="MECDP_synthase_sf"/>
</dbReference>
<feature type="binding site" evidence="14">
    <location>
        <position position="275"/>
    </location>
    <ligand>
        <name>a divalent metal cation</name>
        <dbReference type="ChEBI" id="CHEBI:60240"/>
    </ligand>
</feature>
<dbReference type="NCBIfam" id="TIGR00453">
    <property type="entry name" value="ispD"/>
    <property type="match status" value="1"/>
</dbReference>
<comment type="caution">
    <text evidence="14">Lacks conserved residue(s) required for the propagation of feature annotation.</text>
</comment>
<dbReference type="Pfam" id="PF01128">
    <property type="entry name" value="IspD"/>
    <property type="match status" value="1"/>
</dbReference>
<comment type="similarity">
    <text evidence="6">Belongs to the IspF family.</text>
</comment>
<reference evidence="16 17" key="1">
    <citation type="submission" date="2017-10" db="EMBL/GenBank/DDBJ databases">
        <title>Sequencing the genomes of 1000 actinobacteria strains.</title>
        <authorList>
            <person name="Klenk H.-P."/>
        </authorList>
    </citation>
    <scope>NUCLEOTIDE SEQUENCE [LARGE SCALE GENOMIC DNA]</scope>
    <source>
        <strain evidence="16 17">DSM 21798</strain>
    </source>
</reference>
<feature type="binding site" evidence="14">
    <location>
        <begin position="267"/>
        <end position="268"/>
    </location>
    <ligand>
        <name>4-CDP-2-C-methyl-D-erythritol 2-phosphate</name>
        <dbReference type="ChEBI" id="CHEBI:57919"/>
    </ligand>
</feature>
<evidence type="ECO:0000256" key="13">
    <source>
        <dbReference type="ARBA" id="ARBA00023268"/>
    </source>
</evidence>
<evidence type="ECO:0000313" key="16">
    <source>
        <dbReference type="EMBL" id="PFG30786.1"/>
    </source>
</evidence>
<feature type="region of interest" description="2-C-methyl-D-erythritol 4-phosphate cytidylyltransferase" evidence="14">
    <location>
        <begin position="1"/>
        <end position="234"/>
    </location>
</feature>
<name>A0A2A9DWN8_9MICO</name>
<evidence type="ECO:0000256" key="8">
    <source>
        <dbReference type="ARBA" id="ARBA00022679"/>
    </source>
</evidence>
<dbReference type="AlphaFoldDB" id="A0A2A9DWN8"/>
<dbReference type="EMBL" id="PDJE01000001">
    <property type="protein sequence ID" value="PFG30786.1"/>
    <property type="molecule type" value="Genomic_DNA"/>
</dbReference>
<keyword evidence="8 14" id="KW-0808">Transferase</keyword>
<dbReference type="CDD" id="cd00554">
    <property type="entry name" value="MECDP_synthase"/>
    <property type="match status" value="1"/>
</dbReference>
<comment type="similarity">
    <text evidence="14">In the N-terminal section; belongs to the IspD/TarI cytidylyltransferase family. IspD subfamily.</text>
</comment>
<dbReference type="FunFam" id="3.90.550.10:FF:000003">
    <property type="entry name" value="2-C-methyl-D-erythritol 4-phosphate cytidylyltransferase"/>
    <property type="match status" value="1"/>
</dbReference>
<evidence type="ECO:0000256" key="11">
    <source>
        <dbReference type="ARBA" id="ARBA00023229"/>
    </source>
</evidence>
<keyword evidence="12 14" id="KW-0456">Lyase</keyword>
<dbReference type="Gene3D" id="3.90.550.10">
    <property type="entry name" value="Spore Coat Polysaccharide Biosynthesis Protein SpsA, Chain A"/>
    <property type="match status" value="1"/>
</dbReference>
<organism evidence="16 17">
    <name type="scientific">Paramicrobacterium agarici</name>
    <dbReference type="NCBI Taxonomy" id="630514"/>
    <lineage>
        <taxon>Bacteria</taxon>
        <taxon>Bacillati</taxon>
        <taxon>Actinomycetota</taxon>
        <taxon>Actinomycetes</taxon>
        <taxon>Micrococcales</taxon>
        <taxon>Microbacteriaceae</taxon>
        <taxon>Paramicrobacterium</taxon>
    </lineage>
</organism>
<comment type="catalytic activity">
    <reaction evidence="1 14">
        <text>4-CDP-2-C-methyl-D-erythritol 2-phosphate = 2-C-methyl-D-erythritol 2,4-cyclic diphosphate + CMP</text>
        <dbReference type="Rhea" id="RHEA:23864"/>
        <dbReference type="ChEBI" id="CHEBI:57919"/>
        <dbReference type="ChEBI" id="CHEBI:58483"/>
        <dbReference type="ChEBI" id="CHEBI:60377"/>
        <dbReference type="EC" id="4.6.1.12"/>
    </reaction>
</comment>
<dbReference type="HAMAP" id="MF_00108">
    <property type="entry name" value="IspD"/>
    <property type="match status" value="1"/>
</dbReference>
<dbReference type="PANTHER" id="PTHR32125:SF4">
    <property type="entry name" value="2-C-METHYL-D-ERYTHRITOL 4-PHOSPHATE CYTIDYLYLTRANSFERASE, CHLOROPLASTIC"/>
    <property type="match status" value="1"/>
</dbReference>
<keyword evidence="17" id="KW-1185">Reference proteome</keyword>
<dbReference type="Pfam" id="PF02542">
    <property type="entry name" value="YgbB"/>
    <property type="match status" value="1"/>
</dbReference>
<dbReference type="PANTHER" id="PTHR32125">
    <property type="entry name" value="2-C-METHYL-D-ERYTHRITOL 4-PHOSPHATE CYTIDYLYLTRANSFERASE, CHLOROPLASTIC"/>
    <property type="match status" value="1"/>
</dbReference>
<keyword evidence="9 14" id="KW-0548">Nucleotidyltransferase</keyword>
<dbReference type="FunFam" id="3.30.1330.50:FF:000003">
    <property type="entry name" value="2-C-methyl-D-erythritol 2,4-cyclodiphosphate synthase"/>
    <property type="match status" value="1"/>
</dbReference>
<dbReference type="CDD" id="cd02516">
    <property type="entry name" value="CDP-ME_synthetase"/>
    <property type="match status" value="1"/>
</dbReference>
<keyword evidence="10 14" id="KW-0479">Metal-binding</keyword>
<dbReference type="GO" id="GO:0046872">
    <property type="term" value="F:metal ion binding"/>
    <property type="evidence" value="ECO:0007669"/>
    <property type="project" value="UniProtKB-KW"/>
</dbReference>
<evidence type="ECO:0000256" key="6">
    <source>
        <dbReference type="ARBA" id="ARBA00008480"/>
    </source>
</evidence>
<evidence type="ECO:0000256" key="2">
    <source>
        <dbReference type="ARBA" id="ARBA00001282"/>
    </source>
</evidence>
<keyword evidence="13 14" id="KW-0511">Multifunctional enzyme</keyword>
<evidence type="ECO:0000256" key="9">
    <source>
        <dbReference type="ARBA" id="ARBA00022695"/>
    </source>
</evidence>
<dbReference type="PROSITE" id="PS01350">
    <property type="entry name" value="ISPF"/>
    <property type="match status" value="1"/>
</dbReference>
<feature type="binding site" evidence="14">
    <location>
        <position position="243"/>
    </location>
    <ligand>
        <name>a divalent metal cation</name>
        <dbReference type="ChEBI" id="CHEBI:60240"/>
    </ligand>
</feature>
<dbReference type="UniPathway" id="UPA00056">
    <property type="reaction ID" value="UER00093"/>
</dbReference>
<comment type="similarity">
    <text evidence="7">Belongs to the IspD/TarI cytidylyltransferase family. IspD subfamily.</text>
</comment>
<feature type="site" description="Transition state stabilizer" evidence="14">
    <location>
        <position position="363"/>
    </location>
</feature>
<feature type="binding site" evidence="14">
    <location>
        <begin position="289"/>
        <end position="291"/>
    </location>
    <ligand>
        <name>4-CDP-2-C-methyl-D-erythritol 2-phosphate</name>
        <dbReference type="ChEBI" id="CHEBI:57919"/>
    </ligand>
</feature>
<comment type="pathway">
    <text evidence="4 14">Isoprenoid biosynthesis; isopentenyl diphosphate biosynthesis via DXP pathway; isopentenyl diphosphate from 1-deoxy-D-xylulose 5-phosphate: step 4/6.</text>
</comment>
<feature type="site" description="Positions MEP for the nucleophilic attack" evidence="14">
    <location>
        <position position="161"/>
    </location>
</feature>
<evidence type="ECO:0000259" key="15">
    <source>
        <dbReference type="Pfam" id="PF02542"/>
    </source>
</evidence>
<feature type="binding site" evidence="14">
    <location>
        <position position="241"/>
    </location>
    <ligand>
        <name>a divalent metal cation</name>
        <dbReference type="ChEBI" id="CHEBI:60240"/>
    </ligand>
</feature>
<dbReference type="HAMAP" id="MF_01520">
    <property type="entry name" value="IspDF"/>
    <property type="match status" value="1"/>
</dbReference>
<evidence type="ECO:0000256" key="1">
    <source>
        <dbReference type="ARBA" id="ARBA00000200"/>
    </source>
</evidence>
<feature type="binding site" evidence="14">
    <location>
        <position position="369"/>
    </location>
    <ligand>
        <name>4-CDP-2-C-methyl-D-erythritol 2-phosphate</name>
        <dbReference type="ChEBI" id="CHEBI:57919"/>
    </ligand>
</feature>
<dbReference type="GO" id="GO:0008685">
    <property type="term" value="F:2-C-methyl-D-erythritol 2,4-cyclodiphosphate synthase activity"/>
    <property type="evidence" value="ECO:0007669"/>
    <property type="project" value="UniProtKB-UniRule"/>
</dbReference>
<feature type="site" description="Transition state stabilizer" evidence="14">
    <location>
        <position position="19"/>
    </location>
</feature>
<dbReference type="EC" id="2.7.7.60" evidence="14"/>
<feature type="site" description="Transition state stabilizer" evidence="14">
    <location>
        <position position="26"/>
    </location>
</feature>
<evidence type="ECO:0000256" key="5">
    <source>
        <dbReference type="ARBA" id="ARBA00004787"/>
    </source>
</evidence>
<comment type="cofactor">
    <cofactor evidence="3 14">
        <name>a divalent metal cation</name>
        <dbReference type="ChEBI" id="CHEBI:60240"/>
    </cofactor>
</comment>
<dbReference type="InterPro" id="IPR034683">
    <property type="entry name" value="IspD/TarI"/>
</dbReference>
<dbReference type="GO" id="GO:0019288">
    <property type="term" value="P:isopentenyl diphosphate biosynthetic process, methylerythritol 4-phosphate pathway"/>
    <property type="evidence" value="ECO:0007669"/>
    <property type="project" value="UniProtKB-UniRule"/>
</dbReference>
<comment type="caution">
    <text evidence="16">The sequence shown here is derived from an EMBL/GenBank/DDBJ whole genome shotgun (WGS) entry which is preliminary data.</text>
</comment>